<name>A0A8S9QYJ9_BRACR</name>
<accession>A0A8S9QYJ9</accession>
<dbReference type="Proteomes" id="UP000712600">
    <property type="component" value="Unassembled WGS sequence"/>
</dbReference>
<dbReference type="EMBL" id="QGKX02000996">
    <property type="protein sequence ID" value="KAF3556607.1"/>
    <property type="molecule type" value="Genomic_DNA"/>
</dbReference>
<evidence type="ECO:0000313" key="2">
    <source>
        <dbReference type="Proteomes" id="UP000712600"/>
    </source>
</evidence>
<organism evidence="1 2">
    <name type="scientific">Brassica cretica</name>
    <name type="common">Mustard</name>
    <dbReference type="NCBI Taxonomy" id="69181"/>
    <lineage>
        <taxon>Eukaryota</taxon>
        <taxon>Viridiplantae</taxon>
        <taxon>Streptophyta</taxon>
        <taxon>Embryophyta</taxon>
        <taxon>Tracheophyta</taxon>
        <taxon>Spermatophyta</taxon>
        <taxon>Magnoliopsida</taxon>
        <taxon>eudicotyledons</taxon>
        <taxon>Gunneridae</taxon>
        <taxon>Pentapetalae</taxon>
        <taxon>rosids</taxon>
        <taxon>malvids</taxon>
        <taxon>Brassicales</taxon>
        <taxon>Brassicaceae</taxon>
        <taxon>Brassiceae</taxon>
        <taxon>Brassica</taxon>
    </lineage>
</organism>
<proteinExistence type="predicted"/>
<comment type="caution">
    <text evidence="1">The sequence shown here is derived from an EMBL/GenBank/DDBJ whole genome shotgun (WGS) entry which is preliminary data.</text>
</comment>
<gene>
    <name evidence="1" type="ORF">F2Q69_00014848</name>
</gene>
<protein>
    <recommendedName>
        <fullName evidence="3">No apical meristem-associated C-terminal domain-containing protein</fullName>
    </recommendedName>
</protein>
<evidence type="ECO:0000313" key="1">
    <source>
        <dbReference type="EMBL" id="KAF3556607.1"/>
    </source>
</evidence>
<evidence type="ECO:0008006" key="3">
    <source>
        <dbReference type="Google" id="ProtNLM"/>
    </source>
</evidence>
<sequence>MMRRINQVHRTKEYNTIQAAKARGKKTLVEENSLNDFQFMWDIKQMDLAQKERLSKLSLLDFLIVKKEPLAEYEEALKKKLISEDM</sequence>
<reference evidence="1" key="1">
    <citation type="submission" date="2019-12" db="EMBL/GenBank/DDBJ databases">
        <title>Genome sequencing and annotation of Brassica cretica.</title>
        <authorList>
            <person name="Studholme D.J."/>
            <person name="Sarris P."/>
        </authorList>
    </citation>
    <scope>NUCLEOTIDE SEQUENCE</scope>
    <source>
        <strain evidence="1">PFS-109/04</strain>
        <tissue evidence="1">Leaf</tissue>
    </source>
</reference>
<dbReference type="AlphaFoldDB" id="A0A8S9QYJ9"/>